<keyword evidence="1" id="KW-1185">Reference proteome</keyword>
<reference evidence="1" key="1">
    <citation type="journal article" date="2014" name="Nat. Commun.">
        <title>Genome sequence of mungbean and insights into evolution within Vigna species.</title>
        <authorList>
            <person name="Kang Y.J."/>
            <person name="Kim S.K."/>
            <person name="Kim M.Y."/>
            <person name="Lestari P."/>
            <person name="Kim K.H."/>
            <person name="Ha B.K."/>
            <person name="Jun T.H."/>
            <person name="Hwang W.J."/>
            <person name="Lee T."/>
            <person name="Lee J."/>
            <person name="Shim S."/>
            <person name="Yoon M.Y."/>
            <person name="Jang Y.E."/>
            <person name="Han K.S."/>
            <person name="Taeprayoon P."/>
            <person name="Yoon N."/>
            <person name="Somta P."/>
            <person name="Tanya P."/>
            <person name="Kim K.S."/>
            <person name="Gwag J.G."/>
            <person name="Moon J.K."/>
            <person name="Lee Y.H."/>
            <person name="Park B.S."/>
            <person name="Bombarely A."/>
            <person name="Doyle J.J."/>
            <person name="Jackson S.A."/>
            <person name="Schafleitner R."/>
            <person name="Srinives P."/>
            <person name="Varshney R.K."/>
            <person name="Lee S.H."/>
        </authorList>
    </citation>
    <scope>NUCLEOTIDE SEQUENCE [LARGE SCALE GENOMIC DNA]</scope>
    <source>
        <strain evidence="1">cv. VC1973A</strain>
    </source>
</reference>
<evidence type="ECO:0000313" key="2">
    <source>
        <dbReference type="RefSeq" id="XP_014506905.2"/>
    </source>
</evidence>
<dbReference type="GeneID" id="106766701"/>
<dbReference type="Proteomes" id="UP000087766">
    <property type="component" value="Chromosome 7"/>
</dbReference>
<reference evidence="2" key="2">
    <citation type="submission" date="2025-08" db="UniProtKB">
        <authorList>
            <consortium name="RefSeq"/>
        </authorList>
    </citation>
    <scope>IDENTIFICATION</scope>
    <source>
        <tissue evidence="2">Leaf</tissue>
    </source>
</reference>
<name>A0A1S3ULN7_VIGRR</name>
<sequence length="166" mass="19004">MYWNLLLCWMDWDENYMNVCTKISMALFVDIIRLLPRLGRANYGNSAIGGEVLTDCLMKSLESKGITMGVNWKLCLFCKARIRHCPTYENENPAYGDPTLVLPAAATHRDPGICGLIEVSRRGSLAHCYCSNCPCRVRCRTDRQGKLVWAKTRTARLYHQARRLQE</sequence>
<evidence type="ECO:0000313" key="1">
    <source>
        <dbReference type="Proteomes" id="UP000087766"/>
    </source>
</evidence>
<proteinExistence type="predicted"/>
<dbReference type="AlphaFoldDB" id="A0A1S3ULN7"/>
<dbReference type="RefSeq" id="XP_014506905.2">
    <property type="nucleotide sequence ID" value="XM_014651419.2"/>
</dbReference>
<dbReference type="KEGG" id="vra:106766701"/>
<organism evidence="1 2">
    <name type="scientific">Vigna radiata var. radiata</name>
    <name type="common">Mung bean</name>
    <name type="synonym">Phaseolus aureus</name>
    <dbReference type="NCBI Taxonomy" id="3916"/>
    <lineage>
        <taxon>Eukaryota</taxon>
        <taxon>Viridiplantae</taxon>
        <taxon>Streptophyta</taxon>
        <taxon>Embryophyta</taxon>
        <taxon>Tracheophyta</taxon>
        <taxon>Spermatophyta</taxon>
        <taxon>Magnoliopsida</taxon>
        <taxon>eudicotyledons</taxon>
        <taxon>Gunneridae</taxon>
        <taxon>Pentapetalae</taxon>
        <taxon>rosids</taxon>
        <taxon>fabids</taxon>
        <taxon>Fabales</taxon>
        <taxon>Fabaceae</taxon>
        <taxon>Papilionoideae</taxon>
        <taxon>50 kb inversion clade</taxon>
        <taxon>NPAAA clade</taxon>
        <taxon>indigoferoid/millettioid clade</taxon>
        <taxon>Phaseoleae</taxon>
        <taxon>Vigna</taxon>
    </lineage>
</organism>
<accession>A0A1S3ULN7</accession>
<protein>
    <submittedName>
        <fullName evidence="2">Uncharacterized protein LOC106766701 isoform X1</fullName>
    </submittedName>
</protein>
<gene>
    <name evidence="2" type="primary">LOC106766701</name>
</gene>